<keyword evidence="2 4" id="KW-0456">Lyase</keyword>
<dbReference type="Gene3D" id="3.20.130.10">
    <property type="entry name" value="Fe-S hydro-lyase, tartrate dehydratase beta-type, catalytic domain"/>
    <property type="match status" value="1"/>
</dbReference>
<proteinExistence type="inferred from homology"/>
<evidence type="ECO:0000259" key="3">
    <source>
        <dbReference type="Pfam" id="PF05683"/>
    </source>
</evidence>
<dbReference type="AlphaFoldDB" id="A0A165ZH81"/>
<name>A0A165ZH81_9EURY</name>
<dbReference type="InterPro" id="IPR036660">
    <property type="entry name" value="Fe-S_hydroAse_TtdB_cat_sf"/>
</dbReference>
<organism evidence="4 5">
    <name type="scientific">Methanobrevibacter filiformis</name>
    <dbReference type="NCBI Taxonomy" id="55758"/>
    <lineage>
        <taxon>Archaea</taxon>
        <taxon>Methanobacteriati</taxon>
        <taxon>Methanobacteriota</taxon>
        <taxon>Methanomada group</taxon>
        <taxon>Methanobacteria</taxon>
        <taxon>Methanobacteriales</taxon>
        <taxon>Methanobacteriaceae</taxon>
        <taxon>Methanobrevibacter</taxon>
    </lineage>
</organism>
<dbReference type="STRING" id="55758.MBFIL_16250"/>
<keyword evidence="5" id="KW-1185">Reference proteome</keyword>
<dbReference type="Pfam" id="PF05683">
    <property type="entry name" value="Fumerase_C"/>
    <property type="match status" value="1"/>
</dbReference>
<evidence type="ECO:0000256" key="1">
    <source>
        <dbReference type="ARBA" id="ARBA00008876"/>
    </source>
</evidence>
<protein>
    <submittedName>
        <fullName evidence="4">L(+)-tartrate dehydratase subunit beta</fullName>
        <ecNumber evidence="4">4.2.1.32</ecNumber>
    </submittedName>
</protein>
<evidence type="ECO:0000256" key="2">
    <source>
        <dbReference type="ARBA" id="ARBA00023239"/>
    </source>
</evidence>
<dbReference type="PANTHER" id="PTHR43351:SF2">
    <property type="entry name" value="L(+)-TARTRATE DEHYDRATASE SUBUNIT BETA-RELATED"/>
    <property type="match status" value="1"/>
</dbReference>
<dbReference type="OrthoDB" id="34134at2157"/>
<dbReference type="NCBIfam" id="TIGR00723">
    <property type="entry name" value="ttdB_fumA_fumB"/>
    <property type="match status" value="1"/>
</dbReference>
<dbReference type="EMBL" id="LWMT01000265">
    <property type="protein sequence ID" value="KZX10713.1"/>
    <property type="molecule type" value="Genomic_DNA"/>
</dbReference>
<dbReference type="PANTHER" id="PTHR43351">
    <property type="entry name" value="L(+)-TARTRATE DEHYDRATASE SUBUNIT BETA"/>
    <property type="match status" value="1"/>
</dbReference>
<accession>A0A165ZH81</accession>
<evidence type="ECO:0000313" key="5">
    <source>
        <dbReference type="Proteomes" id="UP000077066"/>
    </source>
</evidence>
<reference evidence="4 5" key="1">
    <citation type="submission" date="2016-04" db="EMBL/GenBank/DDBJ databases">
        <title>Genome sequence of Methanobrevibacter filiformis DSM 11501.</title>
        <authorList>
            <person name="Poehlein A."/>
            <person name="Seedorf H."/>
            <person name="Daniel R."/>
        </authorList>
    </citation>
    <scope>NUCLEOTIDE SEQUENCE [LARGE SCALE GENOMIC DNA]</scope>
    <source>
        <strain evidence="4 5">DSM 11501</strain>
    </source>
</reference>
<comment type="similarity">
    <text evidence="1">Belongs to the class-I fumarase family.</text>
</comment>
<gene>
    <name evidence="4" type="primary">ttdB</name>
    <name evidence="4" type="ORF">MBFIL_16250</name>
</gene>
<dbReference type="GO" id="GO:0008730">
    <property type="term" value="F:L(+)-tartrate dehydratase activity"/>
    <property type="evidence" value="ECO:0007669"/>
    <property type="project" value="UniProtKB-EC"/>
</dbReference>
<dbReference type="RefSeq" id="WP_066973476.1">
    <property type="nucleotide sequence ID" value="NZ_LWMT01000265.1"/>
</dbReference>
<dbReference type="Proteomes" id="UP000077066">
    <property type="component" value="Unassembled WGS sequence"/>
</dbReference>
<feature type="domain" description="Fe-S hydro-lyase tartrate dehydratase beta-type catalytic" evidence="3">
    <location>
        <begin position="16"/>
        <end position="191"/>
    </location>
</feature>
<dbReference type="PATRIC" id="fig|55758.3.peg.1834"/>
<dbReference type="SUPFAM" id="SSF117457">
    <property type="entry name" value="FumA C-terminal domain-like"/>
    <property type="match status" value="1"/>
</dbReference>
<dbReference type="InterPro" id="IPR004647">
    <property type="entry name" value="Fe-S_hydro-lyase_TtdB-typ_cat"/>
</dbReference>
<comment type="caution">
    <text evidence="4">The sequence shown here is derived from an EMBL/GenBank/DDBJ whole genome shotgun (WGS) entry which is preliminary data.</text>
</comment>
<evidence type="ECO:0000313" key="4">
    <source>
        <dbReference type="EMBL" id="KZX10713.1"/>
    </source>
</evidence>
<dbReference type="EC" id="4.2.1.32" evidence="4"/>
<sequence length="191" mass="20984">MGRENIKYLKTPLDHLNVINDLRAGDVVFISGKIFTARDQAHKRIIEEGSPFDLKGSAIFHAGPIIKKKNFINTGTNDKLDFQSQFKVVAIGPTTSMRMNPYETKVIDNGAKIIIGKGGMDNNVAEALKRNNAVYAVAVGGCAALYVDSIKKINNVYWLDLGIPEAIWDLTVENFGPLIIAMDSKGNSLFK</sequence>